<evidence type="ECO:0000256" key="3">
    <source>
        <dbReference type="ARBA" id="ARBA00022448"/>
    </source>
</evidence>
<evidence type="ECO:0000256" key="9">
    <source>
        <dbReference type="ARBA" id="ARBA00022989"/>
    </source>
</evidence>
<feature type="transmembrane region" description="Helical" evidence="13">
    <location>
        <begin position="90"/>
        <end position="111"/>
    </location>
</feature>
<dbReference type="PANTHER" id="PTHR30529">
    <property type="entry name" value="CYTOCHROME B561"/>
    <property type="match status" value="1"/>
</dbReference>
<feature type="domain" description="Cytochrome b561 bacterial/Ni-hydrogenase" evidence="14">
    <location>
        <begin position="12"/>
        <end position="181"/>
    </location>
</feature>
<dbReference type="AlphaFoldDB" id="A0A242MW40"/>
<feature type="transmembrane region" description="Helical" evidence="13">
    <location>
        <begin position="49"/>
        <end position="70"/>
    </location>
</feature>
<comment type="similarity">
    <text evidence="12">Belongs to the cytochrome b561 family.</text>
</comment>
<evidence type="ECO:0000256" key="11">
    <source>
        <dbReference type="ARBA" id="ARBA00023136"/>
    </source>
</evidence>
<sequence length="187" mass="20512">MRQDSLTTPAAYSSLARFFHWATVLLLAGQFAIAWTMPDVHRGTQPVGLIAWHLSVGMLILLLVAVRTVWRFTHPAPPELPSIPRPLAAVARLTHWALYLLLIALPLMGWANASSRGWPSFLGTLLPLPALTPEGSPFGHSLGDWHGVFAWVLLALVGLHASAALFHHFVLRDATLRRMLPASRDSA</sequence>
<evidence type="ECO:0000256" key="4">
    <source>
        <dbReference type="ARBA" id="ARBA00022475"/>
    </source>
</evidence>
<keyword evidence="10" id="KW-0408">Iron</keyword>
<proteinExistence type="inferred from homology"/>
<dbReference type="SUPFAM" id="SSF81342">
    <property type="entry name" value="Transmembrane di-heme cytochromes"/>
    <property type="match status" value="1"/>
</dbReference>
<dbReference type="GO" id="GO:0005886">
    <property type="term" value="C:plasma membrane"/>
    <property type="evidence" value="ECO:0007669"/>
    <property type="project" value="UniProtKB-SubCell"/>
</dbReference>
<organism evidence="15 16">
    <name type="scientific">Caballeronia sordidicola</name>
    <name type="common">Burkholderia sordidicola</name>
    <dbReference type="NCBI Taxonomy" id="196367"/>
    <lineage>
        <taxon>Bacteria</taxon>
        <taxon>Pseudomonadati</taxon>
        <taxon>Pseudomonadota</taxon>
        <taxon>Betaproteobacteria</taxon>
        <taxon>Burkholderiales</taxon>
        <taxon>Burkholderiaceae</taxon>
        <taxon>Caballeronia</taxon>
    </lineage>
</organism>
<comment type="caution">
    <text evidence="15">The sequence shown here is derived from an EMBL/GenBank/DDBJ whole genome shotgun (WGS) entry which is preliminary data.</text>
</comment>
<evidence type="ECO:0000256" key="6">
    <source>
        <dbReference type="ARBA" id="ARBA00022692"/>
    </source>
</evidence>
<dbReference type="GO" id="GO:0022904">
    <property type="term" value="P:respiratory electron transport chain"/>
    <property type="evidence" value="ECO:0007669"/>
    <property type="project" value="InterPro"/>
</dbReference>
<keyword evidence="11 13" id="KW-0472">Membrane</keyword>
<evidence type="ECO:0000259" key="14">
    <source>
        <dbReference type="Pfam" id="PF01292"/>
    </source>
</evidence>
<reference evidence="15 16" key="1">
    <citation type="submission" date="2017-03" db="EMBL/GenBank/DDBJ databases">
        <title>Genome analysis of strain PAMC 26510.</title>
        <authorList>
            <person name="Oh H.-M."/>
            <person name="Yang J.-A."/>
        </authorList>
    </citation>
    <scope>NUCLEOTIDE SEQUENCE [LARGE SCALE GENOMIC DNA]</scope>
    <source>
        <strain evidence="15 16">PAMC 26510</strain>
    </source>
</reference>
<dbReference type="EMBL" id="NBTY01000071">
    <property type="protein sequence ID" value="OTP75658.1"/>
    <property type="molecule type" value="Genomic_DNA"/>
</dbReference>
<comment type="cofactor">
    <cofactor evidence="1">
        <name>heme b</name>
        <dbReference type="ChEBI" id="CHEBI:60344"/>
    </cofactor>
</comment>
<protein>
    <submittedName>
        <fullName evidence="15">Cytochrome B561</fullName>
    </submittedName>
</protein>
<keyword evidence="5" id="KW-0349">Heme</keyword>
<keyword evidence="7" id="KW-0479">Metal-binding</keyword>
<keyword evidence="8" id="KW-0249">Electron transport</keyword>
<evidence type="ECO:0000256" key="10">
    <source>
        <dbReference type="ARBA" id="ARBA00023004"/>
    </source>
</evidence>
<name>A0A242MW40_CABSO</name>
<accession>A0A242MW40</accession>
<feature type="transmembrane region" description="Helical" evidence="13">
    <location>
        <begin position="18"/>
        <end position="37"/>
    </location>
</feature>
<dbReference type="InterPro" id="IPR016174">
    <property type="entry name" value="Di-haem_cyt_TM"/>
</dbReference>
<gene>
    <name evidence="15" type="ORF">PAMC26510_13315</name>
</gene>
<evidence type="ECO:0000256" key="7">
    <source>
        <dbReference type="ARBA" id="ARBA00022723"/>
    </source>
</evidence>
<evidence type="ECO:0000256" key="13">
    <source>
        <dbReference type="SAM" id="Phobius"/>
    </source>
</evidence>
<dbReference type="GO" id="GO:0020037">
    <property type="term" value="F:heme binding"/>
    <property type="evidence" value="ECO:0007669"/>
    <property type="project" value="TreeGrafter"/>
</dbReference>
<evidence type="ECO:0000256" key="8">
    <source>
        <dbReference type="ARBA" id="ARBA00022982"/>
    </source>
</evidence>
<keyword evidence="3" id="KW-0813">Transport</keyword>
<dbReference type="GO" id="GO:0009055">
    <property type="term" value="F:electron transfer activity"/>
    <property type="evidence" value="ECO:0007669"/>
    <property type="project" value="InterPro"/>
</dbReference>
<keyword evidence="9 13" id="KW-1133">Transmembrane helix</keyword>
<comment type="subcellular location">
    <subcellularLocation>
        <location evidence="2">Cell membrane</location>
        <topology evidence="2">Multi-pass membrane protein</topology>
    </subcellularLocation>
</comment>
<dbReference type="Proteomes" id="UP000194546">
    <property type="component" value="Unassembled WGS sequence"/>
</dbReference>
<feature type="transmembrane region" description="Helical" evidence="13">
    <location>
        <begin position="148"/>
        <end position="171"/>
    </location>
</feature>
<evidence type="ECO:0000256" key="12">
    <source>
        <dbReference type="ARBA" id="ARBA00037975"/>
    </source>
</evidence>
<dbReference type="GO" id="GO:0046872">
    <property type="term" value="F:metal ion binding"/>
    <property type="evidence" value="ECO:0007669"/>
    <property type="project" value="UniProtKB-KW"/>
</dbReference>
<dbReference type="InterPro" id="IPR052168">
    <property type="entry name" value="Cytochrome_b561_oxidase"/>
</dbReference>
<evidence type="ECO:0000256" key="5">
    <source>
        <dbReference type="ARBA" id="ARBA00022617"/>
    </source>
</evidence>
<dbReference type="RefSeq" id="WP_086381531.1">
    <property type="nucleotide sequence ID" value="NZ_NBTY01000071.1"/>
</dbReference>
<evidence type="ECO:0000313" key="16">
    <source>
        <dbReference type="Proteomes" id="UP000194546"/>
    </source>
</evidence>
<dbReference type="Pfam" id="PF01292">
    <property type="entry name" value="Ni_hydr_CYTB"/>
    <property type="match status" value="1"/>
</dbReference>
<evidence type="ECO:0000256" key="1">
    <source>
        <dbReference type="ARBA" id="ARBA00001970"/>
    </source>
</evidence>
<dbReference type="PANTHER" id="PTHR30529:SF3">
    <property type="entry name" value="CYTOCHROME B561 HOMOLOG 1"/>
    <property type="match status" value="1"/>
</dbReference>
<keyword evidence="4" id="KW-1003">Cell membrane</keyword>
<evidence type="ECO:0000313" key="15">
    <source>
        <dbReference type="EMBL" id="OTP75658.1"/>
    </source>
</evidence>
<dbReference type="InterPro" id="IPR011577">
    <property type="entry name" value="Cyt_b561_bac/Ni-Hgenase"/>
</dbReference>
<keyword evidence="6 13" id="KW-0812">Transmembrane</keyword>
<evidence type="ECO:0000256" key="2">
    <source>
        <dbReference type="ARBA" id="ARBA00004651"/>
    </source>
</evidence>